<evidence type="ECO:0000256" key="14">
    <source>
        <dbReference type="RuleBase" id="RU003357"/>
    </source>
</evidence>
<evidence type="ECO:0000259" key="16">
    <source>
        <dbReference type="Pfam" id="PF00593"/>
    </source>
</evidence>
<evidence type="ECO:0000259" key="17">
    <source>
        <dbReference type="Pfam" id="PF07715"/>
    </source>
</evidence>
<dbReference type="InterPro" id="IPR000531">
    <property type="entry name" value="Beta-barrel_TonB"/>
</dbReference>
<comment type="subcellular location">
    <subcellularLocation>
        <location evidence="1 12">Cell outer membrane</location>
        <topology evidence="1 12">Multi-pass membrane protein</topology>
    </subcellularLocation>
</comment>
<dbReference type="Gene3D" id="2.40.170.20">
    <property type="entry name" value="TonB-dependent receptor, beta-barrel domain"/>
    <property type="match status" value="1"/>
</dbReference>
<evidence type="ECO:0000256" key="3">
    <source>
        <dbReference type="ARBA" id="ARBA00022452"/>
    </source>
</evidence>
<keyword evidence="4" id="KW-0410">Iron transport</keyword>
<dbReference type="PROSITE" id="PS01156">
    <property type="entry name" value="TONB_DEPENDENT_REC_2"/>
    <property type="match status" value="1"/>
</dbReference>
<dbReference type="InterPro" id="IPR036942">
    <property type="entry name" value="Beta-barrel_TonB_sf"/>
</dbReference>
<evidence type="ECO:0000313" key="19">
    <source>
        <dbReference type="Proteomes" id="UP000663918"/>
    </source>
</evidence>
<evidence type="ECO:0000256" key="5">
    <source>
        <dbReference type="ARBA" id="ARBA00022692"/>
    </source>
</evidence>
<evidence type="ECO:0000256" key="12">
    <source>
        <dbReference type="PROSITE-ProRule" id="PRU01360"/>
    </source>
</evidence>
<dbReference type="CDD" id="cd01347">
    <property type="entry name" value="ligand_gated_channel"/>
    <property type="match status" value="1"/>
</dbReference>
<accession>A0A975BYI0</accession>
<keyword evidence="5 12" id="KW-0812">Transmembrane</keyword>
<dbReference type="GO" id="GO:0006826">
    <property type="term" value="P:iron ion transport"/>
    <property type="evidence" value="ECO:0007669"/>
    <property type="project" value="UniProtKB-KW"/>
</dbReference>
<evidence type="ECO:0000256" key="1">
    <source>
        <dbReference type="ARBA" id="ARBA00004571"/>
    </source>
</evidence>
<sequence length="753" mass="80161">MRNRILKFALLATSCIAGSAILTSAALAQTAPTPVEQDAATVEDIVVTAQKREQNVQDVPVAITALGVEQLAATGAVSTSDLKAVVPSLNVTTGVGGFGLPRIRGIGASGQGPGIENPVAVMVDDVYYGAAFGVLQSLFDTQQVAVLKGPQGTLFGRNATGGVIQISTKGPQFTPHGSFQLGYGNYDTANVGAFYTAPLSDQVAFSVSGQYEKRGEGYGVNRFTGNDVMDGDGYSVRAKLLWNMSEDTSLLFSVDANGRDASDPTFRNFGLNALGQDVTAQIVAAGGDPDYDIYSDVDPVLRARQSGASAILTHDFGGVAFKSVTAYRESDLRTYFDPDGTTQPRLRIDNSNFDKQFTQEINFLSDGDGPFSWVVGAFYMSDSAGQAPGRTTGTNTFGGNGYSDTITEVTLSSYSAFAEGTYAINDSTNFVAGIRYTSDDREFTAHTDTYNGATNVFTAGALQSASRNFSKPTWRVSLDHRFSDQVMAYVSYNRGFRSGTYVPQATPIIVLEPELVDAYEVGLKTDLFDRRVRANIAAFYYDQTNVQVQQVIAGVNSVYNAQGAEVKGIDADITWQVTDTFRLFGGIGYTDAHYTEFTNAIISVPYPLPAGFVIPTGQTCRGTFGSPYAQLGGNCLLIGDASGNQLQNTPKLTASLGGNLTIPTAIGSFLAAGNVYYNDGFVGTADERVKQGSYATVDASVTWRPNEGGLYVRAWGKNLGDAYYRSQLSATNSGDNGTPGTPRTFGVTVGYDF</sequence>
<keyword evidence="18" id="KW-0675">Receptor</keyword>
<dbReference type="PANTHER" id="PTHR32552:SF81">
    <property type="entry name" value="TONB-DEPENDENT OUTER MEMBRANE RECEPTOR"/>
    <property type="match status" value="1"/>
</dbReference>
<name>A0A975BYI0_9CAUL</name>
<keyword evidence="7" id="KW-0408">Iron</keyword>
<feature type="domain" description="TonB-dependent receptor-like beta-barrel" evidence="16">
    <location>
        <begin position="263"/>
        <end position="719"/>
    </location>
</feature>
<evidence type="ECO:0000256" key="13">
    <source>
        <dbReference type="PROSITE-ProRule" id="PRU10144"/>
    </source>
</evidence>
<dbReference type="Proteomes" id="UP000663918">
    <property type="component" value="Chromosome"/>
</dbReference>
<dbReference type="EMBL" id="CP062222">
    <property type="protein sequence ID" value="QTC89893.1"/>
    <property type="molecule type" value="Genomic_DNA"/>
</dbReference>
<dbReference type="GO" id="GO:0009279">
    <property type="term" value="C:cell outer membrane"/>
    <property type="evidence" value="ECO:0007669"/>
    <property type="project" value="UniProtKB-SubCell"/>
</dbReference>
<evidence type="ECO:0000256" key="10">
    <source>
        <dbReference type="ARBA" id="ARBA00023136"/>
    </source>
</evidence>
<keyword evidence="11 12" id="KW-0998">Cell outer membrane</keyword>
<keyword evidence="19" id="KW-1185">Reference proteome</keyword>
<evidence type="ECO:0000256" key="15">
    <source>
        <dbReference type="SAM" id="SignalP"/>
    </source>
</evidence>
<evidence type="ECO:0000256" key="2">
    <source>
        <dbReference type="ARBA" id="ARBA00022448"/>
    </source>
</evidence>
<keyword evidence="10 12" id="KW-0472">Membrane</keyword>
<reference evidence="18" key="1">
    <citation type="submission" date="2020-09" db="EMBL/GenBank/DDBJ databases">
        <title>Brevundimonas sp. LVF2 isolated from a puddle in Goettingen, Germany.</title>
        <authorList>
            <person name="Friedrich I."/>
            <person name="Klassen A."/>
            <person name="Hannes N."/>
            <person name="Schneider D."/>
            <person name="Hertel R."/>
            <person name="Daniel R."/>
        </authorList>
    </citation>
    <scope>NUCLEOTIDE SEQUENCE</scope>
    <source>
        <strain evidence="18">LVF2</strain>
    </source>
</reference>
<evidence type="ECO:0000256" key="7">
    <source>
        <dbReference type="ARBA" id="ARBA00023004"/>
    </source>
</evidence>
<dbReference type="KEGG" id="bgoe:IFJ75_11350"/>
<keyword evidence="3 12" id="KW-1134">Transmembrane beta strand</keyword>
<evidence type="ECO:0000313" key="18">
    <source>
        <dbReference type="EMBL" id="QTC89893.1"/>
    </source>
</evidence>
<dbReference type="PANTHER" id="PTHR32552">
    <property type="entry name" value="FERRICHROME IRON RECEPTOR-RELATED"/>
    <property type="match status" value="1"/>
</dbReference>
<keyword evidence="2 12" id="KW-0813">Transport</keyword>
<evidence type="ECO:0000256" key="11">
    <source>
        <dbReference type="ARBA" id="ARBA00023237"/>
    </source>
</evidence>
<keyword evidence="9 14" id="KW-0798">TonB box</keyword>
<dbReference type="SUPFAM" id="SSF56935">
    <property type="entry name" value="Porins"/>
    <property type="match status" value="1"/>
</dbReference>
<feature type="domain" description="TonB-dependent receptor plug" evidence="17">
    <location>
        <begin position="56"/>
        <end position="163"/>
    </location>
</feature>
<feature type="short sequence motif" description="TonB C-terminal box" evidence="13">
    <location>
        <begin position="736"/>
        <end position="753"/>
    </location>
</feature>
<gene>
    <name evidence="18" type="ORF">IFJ75_11350</name>
</gene>
<comment type="similarity">
    <text evidence="12 14">Belongs to the TonB-dependent receptor family.</text>
</comment>
<keyword evidence="8" id="KW-0406">Ion transport</keyword>
<proteinExistence type="inferred from homology"/>
<feature type="chain" id="PRO_5037308886" evidence="15">
    <location>
        <begin position="29"/>
        <end position="753"/>
    </location>
</feature>
<dbReference type="InterPro" id="IPR039426">
    <property type="entry name" value="TonB-dep_rcpt-like"/>
</dbReference>
<keyword evidence="6 15" id="KW-0732">Signal</keyword>
<feature type="signal peptide" evidence="15">
    <location>
        <begin position="1"/>
        <end position="28"/>
    </location>
</feature>
<dbReference type="Pfam" id="PF00593">
    <property type="entry name" value="TonB_dep_Rec_b-barrel"/>
    <property type="match status" value="1"/>
</dbReference>
<dbReference type="Pfam" id="PF07715">
    <property type="entry name" value="Plug"/>
    <property type="match status" value="1"/>
</dbReference>
<dbReference type="AlphaFoldDB" id="A0A975BYI0"/>
<evidence type="ECO:0000256" key="6">
    <source>
        <dbReference type="ARBA" id="ARBA00022729"/>
    </source>
</evidence>
<dbReference type="InterPro" id="IPR012910">
    <property type="entry name" value="Plug_dom"/>
</dbReference>
<dbReference type="InterPro" id="IPR010917">
    <property type="entry name" value="TonB_rcpt_CS"/>
</dbReference>
<evidence type="ECO:0000256" key="8">
    <source>
        <dbReference type="ARBA" id="ARBA00023065"/>
    </source>
</evidence>
<evidence type="ECO:0000256" key="9">
    <source>
        <dbReference type="ARBA" id="ARBA00023077"/>
    </source>
</evidence>
<evidence type="ECO:0000256" key="4">
    <source>
        <dbReference type="ARBA" id="ARBA00022496"/>
    </source>
</evidence>
<organism evidence="18 19">
    <name type="scientific">Brevundimonas goettingensis</name>
    <dbReference type="NCBI Taxonomy" id="2774190"/>
    <lineage>
        <taxon>Bacteria</taxon>
        <taxon>Pseudomonadati</taxon>
        <taxon>Pseudomonadota</taxon>
        <taxon>Alphaproteobacteria</taxon>
        <taxon>Caulobacterales</taxon>
        <taxon>Caulobacteraceae</taxon>
        <taxon>Brevundimonas</taxon>
    </lineage>
</organism>
<dbReference type="PROSITE" id="PS52016">
    <property type="entry name" value="TONB_DEPENDENT_REC_3"/>
    <property type="match status" value="1"/>
</dbReference>
<dbReference type="RefSeq" id="WP_207868264.1">
    <property type="nucleotide sequence ID" value="NZ_CP062222.1"/>
</dbReference>
<protein>
    <submittedName>
        <fullName evidence="18">TonB-dependent receptor</fullName>
    </submittedName>
</protein>